<evidence type="ECO:0000256" key="1">
    <source>
        <dbReference type="SAM" id="MobiDB-lite"/>
    </source>
</evidence>
<dbReference type="AlphaFoldDB" id="A0A6J4P2M6"/>
<name>A0A6J4P2M6_9ACTN</name>
<proteinExistence type="predicted"/>
<feature type="compositionally biased region" description="Basic and acidic residues" evidence="1">
    <location>
        <begin position="12"/>
        <end position="24"/>
    </location>
</feature>
<sequence>LHAGRRAGPDGAVRERRAGTDRRAPGGLGRGAPRRVAGVAADLAGPAGAAGHHRRRAGGAAERTVRTGRAARADRGDLDRSGDVAALPARRPGTECRDRAGRRSGRPAGHPVAHESRAEGRAPGADLPAGRGGARAAVL</sequence>
<feature type="compositionally biased region" description="Low complexity" evidence="1">
    <location>
        <begin position="34"/>
        <end position="50"/>
    </location>
</feature>
<organism evidence="2">
    <name type="scientific">uncultured Propionibacteriaceae bacterium</name>
    <dbReference type="NCBI Taxonomy" id="257457"/>
    <lineage>
        <taxon>Bacteria</taxon>
        <taxon>Bacillati</taxon>
        <taxon>Actinomycetota</taxon>
        <taxon>Actinomycetes</taxon>
        <taxon>Propionibacteriales</taxon>
        <taxon>Propionibacteriaceae</taxon>
        <taxon>environmental samples</taxon>
    </lineage>
</organism>
<evidence type="ECO:0000313" key="2">
    <source>
        <dbReference type="EMBL" id="CAA9404581.1"/>
    </source>
</evidence>
<feature type="non-terminal residue" evidence="2">
    <location>
        <position position="1"/>
    </location>
</feature>
<protein>
    <submittedName>
        <fullName evidence="2">Uncharacterized protein</fullName>
    </submittedName>
</protein>
<feature type="non-terminal residue" evidence="2">
    <location>
        <position position="139"/>
    </location>
</feature>
<feature type="compositionally biased region" description="Basic and acidic residues" evidence="1">
    <location>
        <begin position="92"/>
        <end position="101"/>
    </location>
</feature>
<accession>A0A6J4P2M6</accession>
<gene>
    <name evidence="2" type="ORF">AVDCRST_MAG75-2353</name>
</gene>
<dbReference type="EMBL" id="CADCUO010000164">
    <property type="protein sequence ID" value="CAA9404581.1"/>
    <property type="molecule type" value="Genomic_DNA"/>
</dbReference>
<feature type="region of interest" description="Disordered" evidence="1">
    <location>
        <begin position="1"/>
        <end position="139"/>
    </location>
</feature>
<feature type="compositionally biased region" description="Basic and acidic residues" evidence="1">
    <location>
        <begin position="71"/>
        <end position="82"/>
    </location>
</feature>
<feature type="compositionally biased region" description="Low complexity" evidence="1">
    <location>
        <begin position="58"/>
        <end position="70"/>
    </location>
</feature>
<reference evidence="2" key="1">
    <citation type="submission" date="2020-02" db="EMBL/GenBank/DDBJ databases">
        <authorList>
            <person name="Meier V. D."/>
        </authorList>
    </citation>
    <scope>NUCLEOTIDE SEQUENCE</scope>
    <source>
        <strain evidence="2">AVDCRST_MAG75</strain>
    </source>
</reference>